<dbReference type="Proteomes" id="UP000294558">
    <property type="component" value="Unassembled WGS sequence"/>
</dbReference>
<dbReference type="OrthoDB" id="3637086at2"/>
<keyword evidence="2" id="KW-1185">Reference proteome</keyword>
<protein>
    <submittedName>
        <fullName evidence="1">VWA domain containing CoxE-like protein</fullName>
    </submittedName>
</protein>
<gene>
    <name evidence="1" type="ORF">BDK89_3497</name>
</gene>
<accession>A0A4R7I3R0</accession>
<dbReference type="InterPro" id="IPR008912">
    <property type="entry name" value="Uncharacterised_CoxE"/>
</dbReference>
<evidence type="ECO:0000313" key="1">
    <source>
        <dbReference type="EMBL" id="TDT17884.1"/>
    </source>
</evidence>
<proteinExistence type="predicted"/>
<dbReference type="SUPFAM" id="SSF53300">
    <property type="entry name" value="vWA-like"/>
    <property type="match status" value="1"/>
</dbReference>
<evidence type="ECO:0000313" key="2">
    <source>
        <dbReference type="Proteomes" id="UP000294558"/>
    </source>
</evidence>
<dbReference type="AlphaFoldDB" id="A0A4R7I3R0"/>
<comment type="caution">
    <text evidence="1">The sequence shown here is derived from an EMBL/GenBank/DDBJ whole genome shotgun (WGS) entry which is preliminary data.</text>
</comment>
<dbReference type="RefSeq" id="WP_133870138.1">
    <property type="nucleotide sequence ID" value="NZ_SOAU01000001.1"/>
</dbReference>
<name>A0A4R7I3R0_9ACTN</name>
<dbReference type="Gene3D" id="3.40.50.410">
    <property type="entry name" value="von Willebrand factor, type A domain"/>
    <property type="match status" value="1"/>
</dbReference>
<dbReference type="EMBL" id="SOAU01000001">
    <property type="protein sequence ID" value="TDT17884.1"/>
    <property type="molecule type" value="Genomic_DNA"/>
</dbReference>
<dbReference type="Pfam" id="PF05762">
    <property type="entry name" value="VWA_CoxE"/>
    <property type="match status" value="1"/>
</dbReference>
<reference evidence="1 2" key="1">
    <citation type="submission" date="2019-03" db="EMBL/GenBank/DDBJ databases">
        <title>Sequencing the genomes of 1000 actinobacteria strains.</title>
        <authorList>
            <person name="Klenk H.-P."/>
        </authorList>
    </citation>
    <scope>NUCLEOTIDE SEQUENCE [LARGE SCALE GENOMIC DNA]</scope>
    <source>
        <strain evidence="1 2">DSM 18936</strain>
    </source>
</reference>
<dbReference type="InterPro" id="IPR036465">
    <property type="entry name" value="vWFA_dom_sf"/>
</dbReference>
<organism evidence="1 2">
    <name type="scientific">Ilumatobacter fluminis</name>
    <dbReference type="NCBI Taxonomy" id="467091"/>
    <lineage>
        <taxon>Bacteria</taxon>
        <taxon>Bacillati</taxon>
        <taxon>Actinomycetota</taxon>
        <taxon>Acidimicrobiia</taxon>
        <taxon>Acidimicrobiales</taxon>
        <taxon>Ilumatobacteraceae</taxon>
        <taxon>Ilumatobacter</taxon>
    </lineage>
</organism>
<sequence>MAGDDVFEAISPDVGEIDEAALSEQMEANPDATLATLARMTGATDVALRAQAKRLAASLFLDLARTTRADSRGIGRIGSVPYRPDGDVDLDASAEELVEARAVRRAVSPDAIRVHAWTAPTTAWCLLVDRSGSMHGEPMATAAMSAAVVAARAERDYAVLSFGRDVIACTAMWEHHDTDDVIDRVLALRGHGTTDVAGALVAARQQLAASSAQRRVAILLSDCRATEPGDVTGAARSLDELVIVAPEGDSAEAATLADSVGARWTTASGPTSVVTALSRVLDRAP</sequence>